<reference evidence="2 3" key="2">
    <citation type="submission" date="2010-03" db="EMBL/GenBank/DDBJ databases">
        <authorList>
            <person name="Pajon A."/>
        </authorList>
    </citation>
    <scope>NUCLEOTIDE SEQUENCE [LARGE SCALE GENOMIC DNA]</scope>
    <source>
        <strain evidence="2 3">A2-162</strain>
    </source>
</reference>
<organism evidence="2 3">
    <name type="scientific">Blautia obeum A2-162</name>
    <dbReference type="NCBI Taxonomy" id="657314"/>
    <lineage>
        <taxon>Bacteria</taxon>
        <taxon>Bacillati</taxon>
        <taxon>Bacillota</taxon>
        <taxon>Clostridia</taxon>
        <taxon>Lachnospirales</taxon>
        <taxon>Lachnospiraceae</taxon>
        <taxon>Blautia</taxon>
    </lineage>
</organism>
<dbReference type="Gene3D" id="1.10.287.950">
    <property type="entry name" value="Methyl-accepting chemotaxis protein"/>
    <property type="match status" value="2"/>
</dbReference>
<sequence>MNRNRKKAVAASVAVGMTVVMGASPILAADTDISKEETVYVNAAADGTPEDITVSDWLKNSASAGDLSDESDLKDIKNVKGDETFEQDGSNLTWNTEDKDIYYQGTTNKDLPVSMEIKYYLDGVQVSPSDLGGKSGHLKIEVNYTNNVKNKTKVGKKTTDVYAPFVMATAMILPTDNFTNVTIDNGKVLSDGQRNIAIGVGMPGLSESLDLKSIDEDIDLDIPEGFTMEADVTDFSMSSTFTFALTDLLNSLNLDDVDGLDDLKDSMNDLTDAATKLVDGSKELSDGASTLDEKYQEFDSGIETLSSGVSTLSSGASTLSSGVSSYTAGADTLAGGVSQYVAGSNNLTSGVKTYVDGVSTLQKGIQTLKNGLAKQFTPGINSLAAGTEKLNTKVSELAATIEEKLPTLISSLCDEKNEKSMMYFAGSTEAYAIGVGQMMNQLSQYIGDGSTLTNISQLKDTAKTLNTLVNGADTTGSSSGTGSSSEAGTQQIEAGLATAQAAADSVSAVSGTSAADQLNAAASAVSAAAGTGDALQGDAGTISAGLDSASSAIDILNSIDTSSMDEATAAAVNGALQSAIGAISGGVATAQSGVANLEAHAGQVSGLNEQAAAVQAAAGEVSSQSAQAAAVGDAAAQLQCGLSQIESGLETLNAQSTENTAAAQTMDPKTEAQVKALAKGIYDGTKDLPDIDAKTVQTLVGYVKAFSTQGEGSKTSALIAGAKEAQQTLAAIPSMLTQYLGKDNAKLKELTDGVSELATGAKALQTGYNSTVLKGIDQLLSGAAKLTKNNKKLKSGATQLETSGKTLTGGASQLSANSGTLTSGASQLASGAQQLVSGTATLSSGSTQVKAGIKSLSDGAKELADGTKKFDDEGIKKLSDLVEDDLQDLMDRFDAIRSDDNAYTSFSGKSSGMDGNVKFVIETAAIDNDDDSDK</sequence>
<feature type="signal peptide" evidence="1">
    <location>
        <begin position="1"/>
        <end position="28"/>
    </location>
</feature>
<name>D4LX68_9FIRM</name>
<evidence type="ECO:0000256" key="1">
    <source>
        <dbReference type="SAM" id="SignalP"/>
    </source>
</evidence>
<dbReference type="AlphaFoldDB" id="D4LX68"/>
<dbReference type="EMBL" id="FP929054">
    <property type="protein sequence ID" value="CBL22221.1"/>
    <property type="molecule type" value="Genomic_DNA"/>
</dbReference>
<dbReference type="NCBIfam" id="TIGR03057">
    <property type="entry name" value="xxxLxxG_by_4"/>
    <property type="match status" value="3"/>
</dbReference>
<evidence type="ECO:0000313" key="3">
    <source>
        <dbReference type="Proteomes" id="UP000008955"/>
    </source>
</evidence>
<dbReference type="RefSeq" id="WP_015541111.1">
    <property type="nucleotide sequence ID" value="NC_021022.1"/>
</dbReference>
<dbReference type="Proteomes" id="UP000008955">
    <property type="component" value="Chromosome"/>
</dbReference>
<keyword evidence="3" id="KW-1185">Reference proteome</keyword>
<keyword evidence="1" id="KW-0732">Signal</keyword>
<accession>D4LX68</accession>
<protein>
    <submittedName>
        <fullName evidence="2">X-X-X-Leu-X-X-Gly heptad repeats</fullName>
    </submittedName>
</protein>
<gene>
    <name evidence="2" type="ORF">CK5_06650</name>
</gene>
<dbReference type="InterPro" id="IPR023908">
    <property type="entry name" value="xxxLxxG_rpt"/>
</dbReference>
<dbReference type="HOGENOM" id="CLU_013314_0_0_9"/>
<proteinExistence type="predicted"/>
<dbReference type="KEGG" id="rob:CK5_06650"/>
<evidence type="ECO:0000313" key="2">
    <source>
        <dbReference type="EMBL" id="CBL22221.1"/>
    </source>
</evidence>
<feature type="chain" id="PRO_5003061697" evidence="1">
    <location>
        <begin position="29"/>
        <end position="934"/>
    </location>
</feature>
<reference evidence="2 3" key="1">
    <citation type="submission" date="2010-03" db="EMBL/GenBank/DDBJ databases">
        <title>The genome sequence of Ruminococcus obeum A2-162.</title>
        <authorList>
            <consortium name="metaHIT consortium -- http://www.metahit.eu/"/>
            <person name="Pajon A."/>
            <person name="Turner K."/>
            <person name="Parkhill J."/>
            <person name="Duncan S."/>
            <person name="Flint H."/>
        </authorList>
    </citation>
    <scope>NUCLEOTIDE SEQUENCE [LARGE SCALE GENOMIC DNA]</scope>
    <source>
        <strain evidence="2 3">A2-162</strain>
    </source>
</reference>
<dbReference type="PATRIC" id="fig|657314.3.peg.431"/>